<comment type="cofactor">
    <cofactor evidence="1">
        <name>pyridoxal 5'-phosphate</name>
        <dbReference type="ChEBI" id="CHEBI:597326"/>
    </cofactor>
</comment>
<feature type="domain" description="Aminotransferase class I/classII large" evidence="6">
    <location>
        <begin position="40"/>
        <end position="380"/>
    </location>
</feature>
<dbReference type="InterPro" id="IPR051798">
    <property type="entry name" value="Class-II_PLP-Dep_Aminotrans"/>
</dbReference>
<dbReference type="CDD" id="cd00609">
    <property type="entry name" value="AAT_like"/>
    <property type="match status" value="1"/>
</dbReference>
<dbReference type="EMBL" id="CP000026">
    <property type="protein sequence ID" value="AAV79251.1"/>
    <property type="molecule type" value="Genomic_DNA"/>
</dbReference>
<gene>
    <name evidence="7" type="ordered locus">SPA3440</name>
    <name evidence="8" type="ORF">GNB70_002319</name>
</gene>
<keyword evidence="7" id="KW-0032">Aminotransferase</keyword>
<protein>
    <recommendedName>
        <fullName evidence="2">cysteine-S-conjugate beta-lyase</fullName>
        <ecNumber evidence="2">4.4.1.13</ecNumber>
    </recommendedName>
</protein>
<evidence type="ECO:0000256" key="2">
    <source>
        <dbReference type="ARBA" id="ARBA00012224"/>
    </source>
</evidence>
<dbReference type="HOGENOM" id="CLU_017584_15_0_6"/>
<dbReference type="PANTHER" id="PTHR43525:SF1">
    <property type="entry name" value="PROTEIN MALY"/>
    <property type="match status" value="1"/>
</dbReference>
<reference evidence="8" key="3">
    <citation type="submission" date="2018-07" db="EMBL/GenBank/DDBJ databases">
        <authorList>
            <consortium name="NCBI Pathogen Detection Project"/>
        </authorList>
    </citation>
    <scope>NUCLEOTIDE SEQUENCE</scope>
    <source>
        <strain evidence="8">ATCC 9150</strain>
    </source>
</reference>
<dbReference type="Gene3D" id="3.40.640.10">
    <property type="entry name" value="Type I PLP-dependent aspartate aminotransferase-like (Major domain)"/>
    <property type="match status" value="1"/>
</dbReference>
<evidence type="ECO:0000313" key="9">
    <source>
        <dbReference type="Proteomes" id="UP000008185"/>
    </source>
</evidence>
<evidence type="ECO:0000256" key="5">
    <source>
        <dbReference type="ARBA" id="ARBA00037974"/>
    </source>
</evidence>
<organism evidence="7 9">
    <name type="scientific">Salmonella paratyphi A (strain ATCC 9150 / SARB42)</name>
    <dbReference type="NCBI Taxonomy" id="295319"/>
    <lineage>
        <taxon>Bacteria</taxon>
        <taxon>Pseudomonadati</taxon>
        <taxon>Pseudomonadota</taxon>
        <taxon>Gammaproteobacteria</taxon>
        <taxon>Enterobacterales</taxon>
        <taxon>Enterobacteriaceae</taxon>
        <taxon>Salmonella</taxon>
    </lineage>
</organism>
<evidence type="ECO:0000256" key="1">
    <source>
        <dbReference type="ARBA" id="ARBA00001933"/>
    </source>
</evidence>
<evidence type="ECO:0000256" key="3">
    <source>
        <dbReference type="ARBA" id="ARBA00022898"/>
    </source>
</evidence>
<keyword evidence="4" id="KW-0456">Lyase</keyword>
<dbReference type="EMBL" id="DAASTS010000010">
    <property type="protein sequence ID" value="HAE6986635.1"/>
    <property type="molecule type" value="Genomic_DNA"/>
</dbReference>
<dbReference type="KEGG" id="spt:SPA3440"/>
<evidence type="ECO:0000313" key="7">
    <source>
        <dbReference type="EMBL" id="AAV79251.1"/>
    </source>
</evidence>
<keyword evidence="3" id="KW-0663">Pyridoxal phosphate</keyword>
<reference evidence="8" key="2">
    <citation type="journal article" date="2018" name="Genome Biol.">
        <title>SKESA: strategic k-mer extension for scrupulous assemblies.</title>
        <authorList>
            <person name="Souvorov A."/>
            <person name="Agarwala R."/>
            <person name="Lipman D.J."/>
        </authorList>
    </citation>
    <scope>NUCLEOTIDE SEQUENCE</scope>
    <source>
        <strain evidence="8">ATCC 9150</strain>
    </source>
</reference>
<dbReference type="InterPro" id="IPR015422">
    <property type="entry name" value="PyrdxlP-dep_Trfase_small"/>
</dbReference>
<name>A0A0H2WUP6_SALPA</name>
<dbReference type="GO" id="GO:0030170">
    <property type="term" value="F:pyridoxal phosphate binding"/>
    <property type="evidence" value="ECO:0007669"/>
    <property type="project" value="InterPro"/>
</dbReference>
<dbReference type="SUPFAM" id="SSF53383">
    <property type="entry name" value="PLP-dependent transferases"/>
    <property type="match status" value="1"/>
</dbReference>
<keyword evidence="8" id="KW-0808">Transferase</keyword>
<dbReference type="PANTHER" id="PTHR43525">
    <property type="entry name" value="PROTEIN MALY"/>
    <property type="match status" value="1"/>
</dbReference>
<dbReference type="RefSeq" id="WP_000872633.1">
    <property type="nucleotide sequence ID" value="NC_006511.1"/>
</dbReference>
<dbReference type="GO" id="GO:0008483">
    <property type="term" value="F:transaminase activity"/>
    <property type="evidence" value="ECO:0007669"/>
    <property type="project" value="UniProtKB-KW"/>
</dbReference>
<evidence type="ECO:0000259" key="6">
    <source>
        <dbReference type="Pfam" id="PF00155"/>
    </source>
</evidence>
<reference evidence="7 9" key="1">
    <citation type="journal article" date="2004" name="Nat. Genet.">
        <title>Comparison of genome degradation in Paratyphi A and Typhi, human-restricted serovars of Salmonella enterica that cause typhoid.</title>
        <authorList>
            <person name="McClelland M."/>
            <person name="Sanderson K.E."/>
            <person name="Clifton S.W."/>
            <person name="Latreille P."/>
            <person name="Porwollik S."/>
            <person name="Sabo A."/>
            <person name="Meyer R."/>
            <person name="Bieri T."/>
            <person name="Ozersky P."/>
            <person name="McLellan M."/>
            <person name="Harkins C.R."/>
            <person name="Wang C."/>
            <person name="Nguyen C."/>
            <person name="Berghoff A."/>
            <person name="Elliott G."/>
            <person name="Kohlberg S."/>
            <person name="Strong C."/>
            <person name="Du F."/>
            <person name="Carter J."/>
            <person name="Kremizki C."/>
            <person name="Layman D."/>
            <person name="Leonard S."/>
            <person name="Sun H."/>
            <person name="Fulton L."/>
            <person name="Nash W."/>
            <person name="Miner T."/>
            <person name="Minx P."/>
            <person name="Delehaunty K."/>
            <person name="Fronick C."/>
            <person name="Magrini V."/>
            <person name="Nhan M."/>
            <person name="Warren W."/>
            <person name="Florea L."/>
            <person name="Spieth J."/>
            <person name="Wilson R.K."/>
        </authorList>
    </citation>
    <scope>NUCLEOTIDE SEQUENCE [LARGE SCALE GENOMIC DNA]</scope>
    <source>
        <strain evidence="7">ATCC 9150</strain>
        <strain evidence="9">ATCC 9150 / SARB42</strain>
    </source>
</reference>
<dbReference type="GO" id="GO:0047804">
    <property type="term" value="F:cysteine-S-conjugate beta-lyase activity"/>
    <property type="evidence" value="ECO:0007669"/>
    <property type="project" value="UniProtKB-EC"/>
</dbReference>
<comment type="similarity">
    <text evidence="5">Belongs to the class-II pyridoxal-phosphate-dependent aminotransferase family. MalY/PatB cystathionine beta-lyase subfamily.</text>
</comment>
<dbReference type="InterPro" id="IPR004839">
    <property type="entry name" value="Aminotransferase_I/II_large"/>
</dbReference>
<dbReference type="Pfam" id="PF00155">
    <property type="entry name" value="Aminotran_1_2"/>
    <property type="match status" value="1"/>
</dbReference>
<dbReference type="InterPro" id="IPR015424">
    <property type="entry name" value="PyrdxlP-dep_Trfase"/>
</dbReference>
<proteinExistence type="inferred from homology"/>
<evidence type="ECO:0000256" key="4">
    <source>
        <dbReference type="ARBA" id="ARBA00023239"/>
    </source>
</evidence>
<evidence type="ECO:0000313" key="8">
    <source>
        <dbReference type="EMBL" id="HAE6986635.1"/>
    </source>
</evidence>
<dbReference type="Proteomes" id="UP000008185">
    <property type="component" value="Chromosome"/>
</dbReference>
<dbReference type="InterPro" id="IPR015421">
    <property type="entry name" value="PyrdxlP-dep_Trfase_major"/>
</dbReference>
<dbReference type="EC" id="4.4.1.13" evidence="2"/>
<dbReference type="Gene3D" id="3.90.1150.10">
    <property type="entry name" value="Aspartate Aminotransferase, domain 1"/>
    <property type="match status" value="1"/>
</dbReference>
<sequence>MKYDFNEIYQRIASEKWEYDSVINGFPVIPMSVADTDLVSPVEVRQALIEVCNRREFGYPAYHDDFKDVLASWYDRYYDWRPDTADIIETPPLLMTMGAFIRGMTQCNESVVVMTPVYHSFARTIRENHRAVTECDLLRDENNHYTIDFEKLEDTCSRPENKILIFCNPHNPVGRCWTEEEVRKVAAIAQKTGTILISDEIHADFVYDEKCYTPVMKAAENLNGIIVFSSGGKLFNIGGIFSSYVFTADPVFKKQMAVVLKELHFQPTAFAHEAAYAGYKYCHDYREEVVNHIRKMQIKLVNGLNNMPYPVKANLPEATYLVWADFNDTGWSGDRIQEFLVQDAGLGFNRGDQFGVAGTGFARINCGVPESRIDEALSRLEKAFSKYF</sequence>
<dbReference type="AlphaFoldDB" id="A0A0H2WUP6"/>
<accession>A0A0H2WUP6</accession>